<name>A0AA38G0W9_TAXCH</name>
<accession>A0AA38G0W9</accession>
<organism evidence="2 3">
    <name type="scientific">Taxus chinensis</name>
    <name type="common">Chinese yew</name>
    <name type="synonym">Taxus wallichiana var. chinensis</name>
    <dbReference type="NCBI Taxonomy" id="29808"/>
    <lineage>
        <taxon>Eukaryota</taxon>
        <taxon>Viridiplantae</taxon>
        <taxon>Streptophyta</taxon>
        <taxon>Embryophyta</taxon>
        <taxon>Tracheophyta</taxon>
        <taxon>Spermatophyta</taxon>
        <taxon>Pinopsida</taxon>
        <taxon>Pinidae</taxon>
        <taxon>Conifers II</taxon>
        <taxon>Cupressales</taxon>
        <taxon>Taxaceae</taxon>
        <taxon>Taxus</taxon>
    </lineage>
</organism>
<dbReference type="Proteomes" id="UP000824469">
    <property type="component" value="Unassembled WGS sequence"/>
</dbReference>
<keyword evidence="3" id="KW-1185">Reference proteome</keyword>
<dbReference type="EMBL" id="JAHRHJ020000005">
    <property type="protein sequence ID" value="KAH9313695.1"/>
    <property type="molecule type" value="Genomic_DNA"/>
</dbReference>
<evidence type="ECO:0000313" key="3">
    <source>
        <dbReference type="Proteomes" id="UP000824469"/>
    </source>
</evidence>
<evidence type="ECO:0000313" key="2">
    <source>
        <dbReference type="EMBL" id="KAH9313695.1"/>
    </source>
</evidence>
<reference evidence="2 3" key="1">
    <citation type="journal article" date="2021" name="Nat. Plants">
        <title>The Taxus genome provides insights into paclitaxel biosynthesis.</title>
        <authorList>
            <person name="Xiong X."/>
            <person name="Gou J."/>
            <person name="Liao Q."/>
            <person name="Li Y."/>
            <person name="Zhou Q."/>
            <person name="Bi G."/>
            <person name="Li C."/>
            <person name="Du R."/>
            <person name="Wang X."/>
            <person name="Sun T."/>
            <person name="Guo L."/>
            <person name="Liang H."/>
            <person name="Lu P."/>
            <person name="Wu Y."/>
            <person name="Zhang Z."/>
            <person name="Ro D.K."/>
            <person name="Shang Y."/>
            <person name="Huang S."/>
            <person name="Yan J."/>
        </authorList>
    </citation>
    <scope>NUCLEOTIDE SEQUENCE [LARGE SCALE GENOMIC DNA]</scope>
    <source>
        <strain evidence="2">Ta-2019</strain>
    </source>
</reference>
<protein>
    <submittedName>
        <fullName evidence="2">Uncharacterized protein</fullName>
    </submittedName>
</protein>
<gene>
    <name evidence="2" type="ORF">KI387_022322</name>
</gene>
<evidence type="ECO:0000256" key="1">
    <source>
        <dbReference type="SAM" id="MobiDB-lite"/>
    </source>
</evidence>
<proteinExistence type="predicted"/>
<feature type="region of interest" description="Disordered" evidence="1">
    <location>
        <begin position="35"/>
        <end position="59"/>
    </location>
</feature>
<comment type="caution">
    <text evidence="2">The sequence shown here is derived from an EMBL/GenBank/DDBJ whole genome shotgun (WGS) entry which is preliminary data.</text>
</comment>
<dbReference type="AlphaFoldDB" id="A0AA38G0W9"/>
<feature type="non-terminal residue" evidence="2">
    <location>
        <position position="59"/>
    </location>
</feature>
<sequence>LNVTIKGMICRVFMVLRPKTQGGFEMEVTDSCFPQPGRPVVPPLKRAREATPEEEEEEE</sequence>
<feature type="non-terminal residue" evidence="2">
    <location>
        <position position="1"/>
    </location>
</feature>